<feature type="domain" description="ENTH" evidence="6">
    <location>
        <begin position="37"/>
        <end position="170"/>
    </location>
</feature>
<accession>A0A6P6W3R3</accession>
<dbReference type="Pfam" id="PF01417">
    <property type="entry name" value="ENTH"/>
    <property type="match status" value="1"/>
</dbReference>
<keyword evidence="3" id="KW-0333">Golgi apparatus</keyword>
<dbReference type="InterPro" id="IPR008942">
    <property type="entry name" value="ENTH_VHS"/>
</dbReference>
<reference evidence="8" key="2">
    <citation type="submission" date="2025-08" db="UniProtKB">
        <authorList>
            <consortium name="RefSeq"/>
        </authorList>
    </citation>
    <scope>IDENTIFICATION</scope>
    <source>
        <tissue evidence="8">Leaves</tissue>
    </source>
</reference>
<dbReference type="GO" id="GO:0030276">
    <property type="term" value="F:clathrin binding"/>
    <property type="evidence" value="ECO:0007669"/>
    <property type="project" value="TreeGrafter"/>
</dbReference>
<dbReference type="GO" id="GO:0006897">
    <property type="term" value="P:endocytosis"/>
    <property type="evidence" value="ECO:0007669"/>
    <property type="project" value="TreeGrafter"/>
</dbReference>
<dbReference type="GO" id="GO:0005794">
    <property type="term" value="C:Golgi apparatus"/>
    <property type="evidence" value="ECO:0007669"/>
    <property type="project" value="UniProtKB-SubCell"/>
</dbReference>
<dbReference type="GO" id="GO:0005886">
    <property type="term" value="C:plasma membrane"/>
    <property type="evidence" value="ECO:0007669"/>
    <property type="project" value="TreeGrafter"/>
</dbReference>
<dbReference type="SUPFAM" id="SSF48464">
    <property type="entry name" value="ENTH/VHS domain"/>
    <property type="match status" value="1"/>
</dbReference>
<dbReference type="AlphaFoldDB" id="A0A6P6W3R3"/>
<evidence type="ECO:0000256" key="4">
    <source>
        <dbReference type="ARBA" id="ARBA00023329"/>
    </source>
</evidence>
<feature type="compositionally biased region" description="Polar residues" evidence="5">
    <location>
        <begin position="237"/>
        <end position="261"/>
    </location>
</feature>
<proteinExistence type="predicted"/>
<evidence type="ECO:0000313" key="7">
    <source>
        <dbReference type="Proteomes" id="UP001652660"/>
    </source>
</evidence>
<dbReference type="OrthoDB" id="4033880at2759"/>
<dbReference type="RefSeq" id="XP_027109171.1">
    <property type="nucleotide sequence ID" value="XM_027253370.2"/>
</dbReference>
<evidence type="ECO:0000256" key="3">
    <source>
        <dbReference type="ARBA" id="ARBA00023034"/>
    </source>
</evidence>
<dbReference type="GO" id="GO:0005768">
    <property type="term" value="C:endosome"/>
    <property type="evidence" value="ECO:0007669"/>
    <property type="project" value="TreeGrafter"/>
</dbReference>
<feature type="region of interest" description="Disordered" evidence="5">
    <location>
        <begin position="237"/>
        <end position="279"/>
    </location>
</feature>
<gene>
    <name evidence="8" type="primary">LOC113729041</name>
</gene>
<dbReference type="GeneID" id="113729041"/>
<evidence type="ECO:0000256" key="5">
    <source>
        <dbReference type="SAM" id="MobiDB-lite"/>
    </source>
</evidence>
<dbReference type="CDD" id="cd03571">
    <property type="entry name" value="ENTH"/>
    <property type="match status" value="1"/>
</dbReference>
<dbReference type="PANTHER" id="PTHR12276:SF99">
    <property type="entry name" value="EPSIN-2-LIKE"/>
    <property type="match status" value="1"/>
</dbReference>
<evidence type="ECO:0000313" key="8">
    <source>
        <dbReference type="RefSeq" id="XP_027109171.1"/>
    </source>
</evidence>
<evidence type="ECO:0000259" key="6">
    <source>
        <dbReference type="PROSITE" id="PS50942"/>
    </source>
</evidence>
<dbReference type="PROSITE" id="PS50942">
    <property type="entry name" value="ENTH"/>
    <property type="match status" value="1"/>
</dbReference>
<name>A0A6P6W3R3_COFAR</name>
<comment type="subcellular location">
    <subcellularLocation>
        <location evidence="1">Cytoplasmic vesicle</location>
        <location evidence="1">Clathrin-coated vesicle</location>
    </subcellularLocation>
    <subcellularLocation>
        <location evidence="2">Golgi apparatus</location>
    </subcellularLocation>
</comment>
<keyword evidence="7" id="KW-1185">Reference proteome</keyword>
<evidence type="ECO:0000256" key="2">
    <source>
        <dbReference type="ARBA" id="ARBA00004555"/>
    </source>
</evidence>
<feature type="compositionally biased region" description="Basic and acidic residues" evidence="5">
    <location>
        <begin position="262"/>
        <end position="273"/>
    </location>
</feature>
<organism evidence="7 8">
    <name type="scientific">Coffea arabica</name>
    <name type="common">Arabian coffee</name>
    <dbReference type="NCBI Taxonomy" id="13443"/>
    <lineage>
        <taxon>Eukaryota</taxon>
        <taxon>Viridiplantae</taxon>
        <taxon>Streptophyta</taxon>
        <taxon>Embryophyta</taxon>
        <taxon>Tracheophyta</taxon>
        <taxon>Spermatophyta</taxon>
        <taxon>Magnoliopsida</taxon>
        <taxon>eudicotyledons</taxon>
        <taxon>Gunneridae</taxon>
        <taxon>Pentapetalae</taxon>
        <taxon>asterids</taxon>
        <taxon>lamiids</taxon>
        <taxon>Gentianales</taxon>
        <taxon>Rubiaceae</taxon>
        <taxon>Ixoroideae</taxon>
        <taxon>Gardenieae complex</taxon>
        <taxon>Bertiereae - Coffeeae clade</taxon>
        <taxon>Coffeeae</taxon>
        <taxon>Coffea</taxon>
    </lineage>
</organism>
<dbReference type="Gene3D" id="1.25.40.90">
    <property type="match status" value="1"/>
</dbReference>
<keyword evidence="4" id="KW-0968">Cytoplasmic vesicle</keyword>
<dbReference type="GO" id="GO:0005543">
    <property type="term" value="F:phospholipid binding"/>
    <property type="evidence" value="ECO:0007669"/>
    <property type="project" value="TreeGrafter"/>
</dbReference>
<dbReference type="PANTHER" id="PTHR12276">
    <property type="entry name" value="EPSIN/ENT-RELATED"/>
    <property type="match status" value="1"/>
</dbReference>
<sequence>MSSILGSNGGNMGSPFFNEFKKQASFFLKEKIKTARLALTDVTPAQLLVEEATNGNPGAPDTRTLKLISRAAFEVDDYWRIVEILHKRLVSFDRRNWRASYQALIVLEHLLTHGPERVSEEFQNDRDVVEETGSFLYVDEKGFNWGLNVRKKSERILKLLDDRSFLKEERNKARTVTRGIEGFGSFCNRRSSDQEVPQESSLKSFEKCNSQFNEHGNKENSISLFDDQYFTNGKLENSKQANSDNSNLALNTKLKNSTDNQRMLEKDSARTSFKENTTPKQKVYAEDLDDWDTAEESNALLSNQEADSRMNISMEDDHPFNLNQLRHAVSLLPSRDQVLRAF</sequence>
<dbReference type="InterPro" id="IPR013809">
    <property type="entry name" value="ENTH"/>
</dbReference>
<dbReference type="SMART" id="SM00273">
    <property type="entry name" value="ENTH"/>
    <property type="match status" value="1"/>
</dbReference>
<evidence type="ECO:0000256" key="1">
    <source>
        <dbReference type="ARBA" id="ARBA00004132"/>
    </source>
</evidence>
<reference evidence="7" key="1">
    <citation type="journal article" date="2025" name="Foods">
        <title>Unveiling the Microbial Signatures of Arabica Coffee Cherries: Insights into Ripeness Specific Diversity, Functional Traits, and Implications for Quality and Safety.</title>
        <authorList>
            <consortium name="RefSeq"/>
            <person name="Tenea G.N."/>
            <person name="Cifuentes V."/>
            <person name="Reyes P."/>
            <person name="Cevallos-Vallejos M."/>
        </authorList>
    </citation>
    <scope>NUCLEOTIDE SEQUENCE [LARGE SCALE GENOMIC DNA]</scope>
</reference>
<dbReference type="Proteomes" id="UP001652660">
    <property type="component" value="Chromosome 1c"/>
</dbReference>
<dbReference type="GO" id="GO:0030125">
    <property type="term" value="C:clathrin vesicle coat"/>
    <property type="evidence" value="ECO:0007669"/>
    <property type="project" value="TreeGrafter"/>
</dbReference>
<protein>
    <recommendedName>
        <fullName evidence="6">ENTH domain-containing protein</fullName>
    </recommendedName>
</protein>